<keyword evidence="4 6" id="KW-0472">Membrane</keyword>
<dbReference type="InterPro" id="IPR051694">
    <property type="entry name" value="Immunoregulatory_rcpt-like"/>
</dbReference>
<comment type="subcellular location">
    <subcellularLocation>
        <location evidence="1">Membrane</location>
        <topology evidence="1">Single-pass membrane protein</topology>
    </subcellularLocation>
</comment>
<dbReference type="PANTHER" id="PTHR15549:SF6">
    <property type="entry name" value="MID2 DOMAIN-CONTAINING PROTEIN"/>
    <property type="match status" value="1"/>
</dbReference>
<feature type="region of interest" description="Disordered" evidence="5">
    <location>
        <begin position="148"/>
        <end position="181"/>
    </location>
</feature>
<evidence type="ECO:0000313" key="8">
    <source>
        <dbReference type="Proteomes" id="UP001498398"/>
    </source>
</evidence>
<comment type="caution">
    <text evidence="7">The sequence shown here is derived from an EMBL/GenBank/DDBJ whole genome shotgun (WGS) entry which is preliminary data.</text>
</comment>
<feature type="region of interest" description="Disordered" evidence="5">
    <location>
        <begin position="293"/>
        <end position="323"/>
    </location>
</feature>
<protein>
    <submittedName>
        <fullName evidence="7">Uncharacterized protein</fullName>
    </submittedName>
</protein>
<evidence type="ECO:0000256" key="6">
    <source>
        <dbReference type="SAM" id="Phobius"/>
    </source>
</evidence>
<proteinExistence type="predicted"/>
<sequence>MGLKNVSFDDRDRAHLKYSNNWFFTGSWNASDAPGDPTGTQTSSDGLDANVTFTFPQPANAFYYYAFKRSGGGLYAICIDCDPNNPNFEKIDALGPDDGKEAPVLLFSKTFGDFGVHEIILTNQNDTRRNPAGTSQITVDRFEIQVQGDSSDPSSFLSSTPSSSSPTTSPTTSSITSHSRSVGPVAGGITGGLVALLGLCALMLFCIRRKRKLDSDSHPSLFPNTRSFLLAPYGPIRSEKLPNQSNPAPVVTPPSRAFSMREGDFPRSQPYPSTSQNSPEEFAQVGLRGAGLSDVSVDKPLGQPMHSQSLIPAPNGQLSSDQRQRAVDGGPITMTELEHGSMLPPDYQQVFGNV</sequence>
<feature type="transmembrane region" description="Helical" evidence="6">
    <location>
        <begin position="185"/>
        <end position="207"/>
    </location>
</feature>
<dbReference type="EMBL" id="JBANRG010000008">
    <property type="protein sequence ID" value="KAK7464436.1"/>
    <property type="molecule type" value="Genomic_DNA"/>
</dbReference>
<dbReference type="Proteomes" id="UP001498398">
    <property type="component" value="Unassembled WGS sequence"/>
</dbReference>
<evidence type="ECO:0000256" key="2">
    <source>
        <dbReference type="ARBA" id="ARBA00022692"/>
    </source>
</evidence>
<evidence type="ECO:0000313" key="7">
    <source>
        <dbReference type="EMBL" id="KAK7464436.1"/>
    </source>
</evidence>
<evidence type="ECO:0000256" key="5">
    <source>
        <dbReference type="SAM" id="MobiDB-lite"/>
    </source>
</evidence>
<feature type="compositionally biased region" description="Low complexity" evidence="5">
    <location>
        <begin position="150"/>
        <end position="181"/>
    </location>
</feature>
<feature type="compositionally biased region" description="Polar residues" evidence="5">
    <location>
        <begin position="270"/>
        <end position="279"/>
    </location>
</feature>
<keyword evidence="3 6" id="KW-1133">Transmembrane helix</keyword>
<keyword evidence="2 6" id="KW-0812">Transmembrane</keyword>
<evidence type="ECO:0000256" key="4">
    <source>
        <dbReference type="ARBA" id="ARBA00023136"/>
    </source>
</evidence>
<evidence type="ECO:0000256" key="3">
    <source>
        <dbReference type="ARBA" id="ARBA00022989"/>
    </source>
</evidence>
<feature type="compositionally biased region" description="Polar residues" evidence="5">
    <location>
        <begin position="305"/>
        <end position="321"/>
    </location>
</feature>
<dbReference type="PANTHER" id="PTHR15549">
    <property type="entry name" value="PAIRED IMMUNOGLOBULIN-LIKE TYPE 2 RECEPTOR"/>
    <property type="match status" value="1"/>
</dbReference>
<organism evidence="7 8">
    <name type="scientific">Marasmiellus scandens</name>
    <dbReference type="NCBI Taxonomy" id="2682957"/>
    <lineage>
        <taxon>Eukaryota</taxon>
        <taxon>Fungi</taxon>
        <taxon>Dikarya</taxon>
        <taxon>Basidiomycota</taxon>
        <taxon>Agaricomycotina</taxon>
        <taxon>Agaricomycetes</taxon>
        <taxon>Agaricomycetidae</taxon>
        <taxon>Agaricales</taxon>
        <taxon>Marasmiineae</taxon>
        <taxon>Omphalotaceae</taxon>
        <taxon>Marasmiellus</taxon>
    </lineage>
</organism>
<name>A0ABR1JN99_9AGAR</name>
<keyword evidence="8" id="KW-1185">Reference proteome</keyword>
<evidence type="ECO:0000256" key="1">
    <source>
        <dbReference type="ARBA" id="ARBA00004167"/>
    </source>
</evidence>
<gene>
    <name evidence="7" type="ORF">VKT23_006604</name>
</gene>
<accession>A0ABR1JN99</accession>
<feature type="region of interest" description="Disordered" evidence="5">
    <location>
        <begin position="238"/>
        <end position="280"/>
    </location>
</feature>
<reference evidence="7 8" key="1">
    <citation type="submission" date="2024-01" db="EMBL/GenBank/DDBJ databases">
        <title>A draft genome for the cacao thread blight pathogen Marasmiellus scandens.</title>
        <authorList>
            <person name="Baruah I.K."/>
            <person name="Leung J."/>
            <person name="Bukari Y."/>
            <person name="Amoako-Attah I."/>
            <person name="Meinhardt L.W."/>
            <person name="Bailey B.A."/>
            <person name="Cohen S.P."/>
        </authorList>
    </citation>
    <scope>NUCLEOTIDE SEQUENCE [LARGE SCALE GENOMIC DNA]</scope>
    <source>
        <strain evidence="7 8">GH-19</strain>
    </source>
</reference>